<protein>
    <recommendedName>
        <fullName evidence="4">Holin-X, holin superfamily III</fullName>
    </recommendedName>
</protein>
<keyword evidence="2" id="KW-1133">Transmembrane helix</keyword>
<proteinExistence type="predicted"/>
<accession>A0A381RVL8</accession>
<dbReference type="AlphaFoldDB" id="A0A381RVL8"/>
<feature type="transmembrane region" description="Helical" evidence="2">
    <location>
        <begin position="55"/>
        <end position="77"/>
    </location>
</feature>
<evidence type="ECO:0008006" key="4">
    <source>
        <dbReference type="Google" id="ProtNLM"/>
    </source>
</evidence>
<evidence type="ECO:0000256" key="2">
    <source>
        <dbReference type="SAM" id="Phobius"/>
    </source>
</evidence>
<gene>
    <name evidence="3" type="ORF">METZ01_LOCUS48025</name>
</gene>
<feature type="region of interest" description="Disordered" evidence="1">
    <location>
        <begin position="1"/>
        <end position="22"/>
    </location>
</feature>
<organism evidence="3">
    <name type="scientific">marine metagenome</name>
    <dbReference type="NCBI Taxonomy" id="408172"/>
    <lineage>
        <taxon>unclassified sequences</taxon>
        <taxon>metagenomes</taxon>
        <taxon>ecological metagenomes</taxon>
    </lineage>
</organism>
<reference evidence="3" key="1">
    <citation type="submission" date="2018-05" db="EMBL/GenBank/DDBJ databases">
        <authorList>
            <person name="Lanie J.A."/>
            <person name="Ng W.-L."/>
            <person name="Kazmierczak K.M."/>
            <person name="Andrzejewski T.M."/>
            <person name="Davidsen T.M."/>
            <person name="Wayne K.J."/>
            <person name="Tettelin H."/>
            <person name="Glass J.I."/>
            <person name="Rusch D."/>
            <person name="Podicherti R."/>
            <person name="Tsui H.-C.T."/>
            <person name="Winkler M.E."/>
        </authorList>
    </citation>
    <scope>NUCLEOTIDE SEQUENCE</scope>
</reference>
<evidence type="ECO:0000313" key="3">
    <source>
        <dbReference type="EMBL" id="SUZ95171.1"/>
    </source>
</evidence>
<evidence type="ECO:0000256" key="1">
    <source>
        <dbReference type="SAM" id="MobiDB-lite"/>
    </source>
</evidence>
<feature type="transmembrane region" description="Helical" evidence="2">
    <location>
        <begin position="89"/>
        <end position="107"/>
    </location>
</feature>
<keyword evidence="2" id="KW-0812">Transmembrane</keyword>
<sequence>MSPPVDPEASPGGTSADGPDVRRDWATASIDRVVDAVERLRSVTTQPAITAIRTVVHGVFVAFCAIGALVLVGIGLFRLLDIVIPGESWSAHLVLGASLCAIGTWFWSRRTP</sequence>
<dbReference type="EMBL" id="UINC01002301">
    <property type="protein sequence ID" value="SUZ95171.1"/>
    <property type="molecule type" value="Genomic_DNA"/>
</dbReference>
<name>A0A381RVL8_9ZZZZ</name>
<keyword evidence="2" id="KW-0472">Membrane</keyword>